<dbReference type="EMBL" id="KM217577">
    <property type="protein sequence ID" value="AIU37248.1"/>
    <property type="molecule type" value="Genomic_DNA"/>
</dbReference>
<gene>
    <name evidence="2" type="primary">orf40</name>
</gene>
<dbReference type="OrthoDB" id="28829at10239"/>
<dbReference type="EMBL" id="MN696170">
    <property type="protein sequence ID" value="QGZ00072.1"/>
    <property type="molecule type" value="Genomic_DNA"/>
</dbReference>
<evidence type="ECO:0000313" key="10">
    <source>
        <dbReference type="EMBL" id="QGY99788.1"/>
    </source>
</evidence>
<sequence length="109" mass="12563">MSPKIMVCYIIESANERYIDSVLDSLSVVYAKYDGVHCYAVTVDCKQYSRLDRLMNQSFMMSQKHGSIRQVEGSGERMSFKSFAEAVQWINACDGIEYRSCFMDIQNLM</sequence>
<name>A0A097P115_GVCP</name>
<dbReference type="EMBL" id="MN696171">
    <property type="protein sequence ID" value="QGZ00213.1"/>
    <property type="molecule type" value="Genomic_DNA"/>
</dbReference>
<dbReference type="EMBL" id="MN696168">
    <property type="protein sequence ID" value="QGY99788.1"/>
    <property type="molecule type" value="Genomic_DNA"/>
</dbReference>
<dbReference type="EMBL" id="MN075941">
    <property type="protein sequence ID" value="QDW81099.1"/>
    <property type="molecule type" value="Genomic_DNA"/>
</dbReference>
<organism evidence="2">
    <name type="scientific">Cydia pomonella granulosis virus</name>
    <name type="common">CpGV</name>
    <name type="synonym">Cydia pomonella granulovirus</name>
    <dbReference type="NCBI Taxonomy" id="28289"/>
    <lineage>
        <taxon>Viruses</taxon>
        <taxon>Viruses incertae sedis</taxon>
        <taxon>Naldaviricetes</taxon>
        <taxon>Lefavirales</taxon>
        <taxon>Baculoviridae</taxon>
        <taxon>Betabaculovirus</taxon>
        <taxon>Betabaculovirus cypomonellae</taxon>
    </lineage>
</organism>
<dbReference type="EMBL" id="KM217576">
    <property type="protein sequence ID" value="AIU37107.1"/>
    <property type="molecule type" value="Genomic_DNA"/>
</dbReference>
<evidence type="ECO:0000313" key="7">
    <source>
        <dbReference type="EMBL" id="QGY99362.1"/>
    </source>
</evidence>
<evidence type="ECO:0000313" key="3">
    <source>
        <dbReference type="EMBL" id="AIU36965.1"/>
    </source>
</evidence>
<dbReference type="EMBL" id="MN696166">
    <property type="protein sequence ID" value="QGY99504.1"/>
    <property type="molecule type" value="Genomic_DNA"/>
</dbReference>
<dbReference type="EMBL" id="KM217575">
    <property type="protein sequence ID" value="AIU36965.1"/>
    <property type="molecule type" value="Genomic_DNA"/>
</dbReference>
<dbReference type="EMBL" id="KM217573">
    <property type="protein sequence ID" value="AIU36686.1"/>
    <property type="molecule type" value="Genomic_DNA"/>
</dbReference>
<evidence type="ECO:0000313" key="1">
    <source>
        <dbReference type="EMBL" id="AIU36686.1"/>
    </source>
</evidence>
<reference evidence="2" key="1">
    <citation type="journal article" date="2014" name="Proc. Natl. Acad. Sci. U.S.A.">
        <title>Baculovirus resistance in codling moth is virus isolate-dependent and the consequence of a mutation in viral gene pe38.</title>
        <authorList>
            <person name="Gebhardt M.M."/>
            <person name="Eberle K.E."/>
            <person name="Radtke P."/>
            <person name="Jehle J.A."/>
        </authorList>
    </citation>
    <scope>NUCLEOTIDE SEQUENCE</scope>
    <source>
        <strain evidence="5">CpGV-E2</strain>
        <strain evidence="2">CpGV-I07</strain>
        <strain evidence="4">CpGV-I12</strain>
        <strain evidence="3">CpGV-M</strain>
        <strain evidence="1">CpGV-S</strain>
    </source>
</reference>
<evidence type="ECO:0000313" key="9">
    <source>
        <dbReference type="EMBL" id="QGY99646.1"/>
    </source>
</evidence>
<reference evidence="2" key="2">
    <citation type="submission" date="2014-07" db="EMBL/GenBank/DDBJ databases">
        <title>Comparative genomics of CpGV: Evolution of a crop protection agent.</title>
        <authorList>
            <person name="Radtke P.C."/>
            <person name="Jehle J.A."/>
        </authorList>
    </citation>
    <scope>NUCLEOTIDE SEQUENCE</scope>
    <source>
        <strain evidence="2">CpGV-I07</strain>
    </source>
</reference>
<proteinExistence type="predicted"/>
<organismHost>
    <name type="scientific">Cydia pomonella</name>
    <name type="common">Codling moth</name>
    <dbReference type="NCBI Taxonomy" id="82600"/>
</organismHost>
<evidence type="ECO:0000313" key="13">
    <source>
        <dbReference type="EMBL" id="QGZ00213.1"/>
    </source>
</evidence>
<evidence type="ECO:0000313" key="5">
    <source>
        <dbReference type="EMBL" id="AIU37248.1"/>
    </source>
</evidence>
<evidence type="ECO:0000313" key="11">
    <source>
        <dbReference type="EMBL" id="QGY99928.1"/>
    </source>
</evidence>
<evidence type="ECO:0000313" key="2">
    <source>
        <dbReference type="EMBL" id="AIU36828.1"/>
    </source>
</evidence>
<dbReference type="GeneID" id="921419"/>
<reference evidence="7" key="3">
    <citation type="journal article" date="2019" name="Virology">
        <title>Single nucleotide polymorphism (SNP) frequencies and distribution reveal complex genetic composition of seven novel natural isolates of Cydia pomonella granulovirus.</title>
        <authorList>
            <person name="Fan J."/>
            <person name="Wennmann J.T."/>
            <person name="Wang D."/>
            <person name="Jehle J.A."/>
        </authorList>
    </citation>
    <scope>NUCLEOTIDE SEQUENCE</scope>
    <source>
        <strain evidence="7">CpGV-ALE</strain>
        <strain evidence="8">CpGV-JQ</strain>
        <strain evidence="9">CpGV-KS1</strain>
        <strain evidence="10">CpGV-KS2</strain>
        <strain evidence="11">CpGV-WW</strain>
        <strain evidence="13">CpGV-ZY</strain>
        <strain evidence="12">CpGV-ZY2</strain>
    </source>
</reference>
<evidence type="ECO:0000313" key="6">
    <source>
        <dbReference type="EMBL" id="QDW81099.1"/>
    </source>
</evidence>
<dbReference type="EMBL" id="MN696165">
    <property type="protein sequence ID" value="QGY99362.1"/>
    <property type="molecule type" value="Genomic_DNA"/>
</dbReference>
<protein>
    <submittedName>
        <fullName evidence="2">ORF40</fullName>
    </submittedName>
</protein>
<dbReference type="EMBL" id="KM217574">
    <property type="protein sequence ID" value="AIU36828.1"/>
    <property type="molecule type" value="Genomic_DNA"/>
</dbReference>
<evidence type="ECO:0000313" key="8">
    <source>
        <dbReference type="EMBL" id="QGY99504.1"/>
    </source>
</evidence>
<accession>A0A097P115</accession>
<dbReference type="KEGG" id="vg:921419"/>
<dbReference type="RefSeq" id="NP_148824.1">
    <property type="nucleotide sequence ID" value="NC_002816.1"/>
</dbReference>
<evidence type="ECO:0000313" key="4">
    <source>
        <dbReference type="EMBL" id="AIU37107.1"/>
    </source>
</evidence>
<reference evidence="6" key="4">
    <citation type="journal article" date="2019" name="Viruses">
        <title>Genome Analysis of A Novel South African Cydia pomonella granulovirus (CpGV-SA) with Resistance-Breaking Potential.</title>
        <authorList>
            <person name="Motsoeneng B."/>
            <person name="Jukes M.D."/>
            <person name="Knox C.M."/>
            <person name="Hill M.P."/>
            <person name="Moore S.D."/>
        </authorList>
    </citation>
    <scope>NUCLEOTIDE SEQUENCE</scope>
    <source>
        <strain evidence="6">CpGV-SA</strain>
    </source>
</reference>
<dbReference type="EMBL" id="MN696167">
    <property type="protein sequence ID" value="QGY99646.1"/>
    <property type="molecule type" value="Genomic_DNA"/>
</dbReference>
<evidence type="ECO:0000313" key="12">
    <source>
        <dbReference type="EMBL" id="QGZ00072.1"/>
    </source>
</evidence>
<dbReference type="EMBL" id="MN696169">
    <property type="protein sequence ID" value="QGY99928.1"/>
    <property type="molecule type" value="Genomic_DNA"/>
</dbReference>